<dbReference type="OrthoDB" id="4113238at2759"/>
<dbReference type="InterPro" id="IPR050936">
    <property type="entry name" value="AP-1-like"/>
</dbReference>
<sequence length="228" mass="25828">MTDYHSTNGWSQQSGSFSPMDTSFQWDYAGVQSPKNMVSHYNDRAADFYATLDNSFDSMSSSGSDRSYRSTPERRTAPTTNSVVAQVKGSIPDKIEVSSELQPSFSRVTGLTTRQRRREQNRSSQRAYRERKERHQKELEGQIAQWQQKHQLLSRSYSQQTAEVARLKSQIEQLNSEISNLQSGLPTLCGSLCQSPQEFDLVPFFKADSLSPQSTPRMSHSTPSRRGS</sequence>
<evidence type="ECO:0000259" key="4">
    <source>
        <dbReference type="PROSITE" id="PS50217"/>
    </source>
</evidence>
<feature type="domain" description="BZIP" evidence="4">
    <location>
        <begin position="114"/>
        <end position="174"/>
    </location>
</feature>
<protein>
    <recommendedName>
        <fullName evidence="4">BZIP domain-containing protein</fullName>
    </recommendedName>
</protein>
<dbReference type="PROSITE" id="PS00036">
    <property type="entry name" value="BZIP_BASIC"/>
    <property type="match status" value="1"/>
</dbReference>
<dbReference type="VEuPathDB" id="FungiDB:G647_06604"/>
<dbReference type="SMART" id="SM00338">
    <property type="entry name" value="BRLZ"/>
    <property type="match status" value="1"/>
</dbReference>
<dbReference type="GO" id="GO:0000976">
    <property type="term" value="F:transcription cis-regulatory region binding"/>
    <property type="evidence" value="ECO:0007669"/>
    <property type="project" value="InterPro"/>
</dbReference>
<evidence type="ECO:0000256" key="1">
    <source>
        <dbReference type="ARBA" id="ARBA00004123"/>
    </source>
</evidence>
<dbReference type="STRING" id="86049.A0A1C1CSM0"/>
<reference evidence="6" key="1">
    <citation type="submission" date="2015-07" db="EMBL/GenBank/DDBJ databases">
        <authorList>
            <person name="Teixeira M.M."/>
            <person name="Souza R.C."/>
            <person name="Almeida L.G."/>
            <person name="Vicente V.A."/>
            <person name="de Hoog S."/>
            <person name="Bocca A.L."/>
            <person name="de Almeida S.R."/>
            <person name="Vasconcelos A.T."/>
            <person name="Felipe M.S."/>
        </authorList>
    </citation>
    <scope>NUCLEOTIDE SEQUENCE [LARGE SCALE GENOMIC DNA]</scope>
    <source>
        <strain evidence="6">KSF</strain>
    </source>
</reference>
<dbReference type="CDD" id="cd14688">
    <property type="entry name" value="bZIP_YAP"/>
    <property type="match status" value="1"/>
</dbReference>
<feature type="compositionally biased region" description="Basic and acidic residues" evidence="3">
    <location>
        <begin position="66"/>
        <end position="76"/>
    </location>
</feature>
<feature type="compositionally biased region" description="Polar residues" evidence="3">
    <location>
        <begin position="210"/>
        <end position="228"/>
    </location>
</feature>
<dbReference type="GO" id="GO:0001228">
    <property type="term" value="F:DNA-binding transcription activator activity, RNA polymerase II-specific"/>
    <property type="evidence" value="ECO:0007669"/>
    <property type="project" value="TreeGrafter"/>
</dbReference>
<dbReference type="InterPro" id="IPR046347">
    <property type="entry name" value="bZIP_sf"/>
</dbReference>
<evidence type="ECO:0000313" key="5">
    <source>
        <dbReference type="EMBL" id="OCT51481.1"/>
    </source>
</evidence>
<dbReference type="PANTHER" id="PTHR40621">
    <property type="entry name" value="TRANSCRIPTION FACTOR KAPC-RELATED"/>
    <property type="match status" value="1"/>
</dbReference>
<feature type="region of interest" description="Disordered" evidence="3">
    <location>
        <begin position="55"/>
        <end position="82"/>
    </location>
</feature>
<evidence type="ECO:0000313" key="6">
    <source>
        <dbReference type="Proteomes" id="UP000094526"/>
    </source>
</evidence>
<dbReference type="PANTHER" id="PTHR40621:SF6">
    <property type="entry name" value="AP-1-LIKE TRANSCRIPTION FACTOR YAP1-RELATED"/>
    <property type="match status" value="1"/>
</dbReference>
<keyword evidence="2" id="KW-0539">Nucleus</keyword>
<comment type="caution">
    <text evidence="5">The sequence shown here is derived from an EMBL/GenBank/DDBJ whole genome shotgun (WGS) entry which is preliminary data.</text>
</comment>
<dbReference type="AlphaFoldDB" id="A0A1C1CSM0"/>
<gene>
    <name evidence="5" type="ORF">CLCR_09031</name>
</gene>
<accession>A0A1C1CSM0</accession>
<dbReference type="PROSITE" id="PS50217">
    <property type="entry name" value="BZIP"/>
    <property type="match status" value="1"/>
</dbReference>
<proteinExistence type="predicted"/>
<feature type="compositionally biased region" description="Low complexity" evidence="3">
    <location>
        <begin position="55"/>
        <end position="65"/>
    </location>
</feature>
<dbReference type="SUPFAM" id="SSF57959">
    <property type="entry name" value="Leucine zipper domain"/>
    <property type="match status" value="1"/>
</dbReference>
<evidence type="ECO:0000256" key="2">
    <source>
        <dbReference type="ARBA" id="ARBA00023242"/>
    </source>
</evidence>
<comment type="subcellular location">
    <subcellularLocation>
        <location evidence="1">Nucleus</location>
    </subcellularLocation>
</comment>
<dbReference type="VEuPathDB" id="FungiDB:CLCR_09031"/>
<dbReference type="InterPro" id="IPR004827">
    <property type="entry name" value="bZIP"/>
</dbReference>
<dbReference type="GO" id="GO:0090575">
    <property type="term" value="C:RNA polymerase II transcription regulator complex"/>
    <property type="evidence" value="ECO:0007669"/>
    <property type="project" value="TreeGrafter"/>
</dbReference>
<dbReference type="Pfam" id="PF00170">
    <property type="entry name" value="bZIP_1"/>
    <property type="match status" value="1"/>
</dbReference>
<dbReference type="Gene3D" id="1.20.5.170">
    <property type="match status" value="1"/>
</dbReference>
<dbReference type="EMBL" id="LGRB01000009">
    <property type="protein sequence ID" value="OCT51481.1"/>
    <property type="molecule type" value="Genomic_DNA"/>
</dbReference>
<name>A0A1C1CSM0_9EURO</name>
<evidence type="ECO:0000256" key="3">
    <source>
        <dbReference type="SAM" id="MobiDB-lite"/>
    </source>
</evidence>
<dbReference type="Proteomes" id="UP000094526">
    <property type="component" value="Unassembled WGS sequence"/>
</dbReference>
<feature type="region of interest" description="Disordered" evidence="3">
    <location>
        <begin position="105"/>
        <end position="135"/>
    </location>
</feature>
<feature type="region of interest" description="Disordered" evidence="3">
    <location>
        <begin position="207"/>
        <end position="228"/>
    </location>
</feature>
<keyword evidence="6" id="KW-1185">Reference proteome</keyword>
<organism evidence="5 6">
    <name type="scientific">Cladophialophora carrionii</name>
    <dbReference type="NCBI Taxonomy" id="86049"/>
    <lineage>
        <taxon>Eukaryota</taxon>
        <taxon>Fungi</taxon>
        <taxon>Dikarya</taxon>
        <taxon>Ascomycota</taxon>
        <taxon>Pezizomycotina</taxon>
        <taxon>Eurotiomycetes</taxon>
        <taxon>Chaetothyriomycetidae</taxon>
        <taxon>Chaetothyriales</taxon>
        <taxon>Herpotrichiellaceae</taxon>
        <taxon>Cladophialophora</taxon>
    </lineage>
</organism>